<organism evidence="2 3">
    <name type="scientific">Musa troglodytarum</name>
    <name type="common">fe'i banana</name>
    <dbReference type="NCBI Taxonomy" id="320322"/>
    <lineage>
        <taxon>Eukaryota</taxon>
        <taxon>Viridiplantae</taxon>
        <taxon>Streptophyta</taxon>
        <taxon>Embryophyta</taxon>
        <taxon>Tracheophyta</taxon>
        <taxon>Spermatophyta</taxon>
        <taxon>Magnoliopsida</taxon>
        <taxon>Liliopsida</taxon>
        <taxon>Zingiberales</taxon>
        <taxon>Musaceae</taxon>
        <taxon>Musa</taxon>
    </lineage>
</organism>
<accession>A0A9E7G5A2</accession>
<dbReference type="OrthoDB" id="690068at2759"/>
<name>A0A9E7G5A2_9LILI</name>
<dbReference type="AlphaFoldDB" id="A0A9E7G5A2"/>
<feature type="region of interest" description="Disordered" evidence="1">
    <location>
        <begin position="135"/>
        <end position="154"/>
    </location>
</feature>
<dbReference type="Proteomes" id="UP001055439">
    <property type="component" value="Chromosome 5"/>
</dbReference>
<proteinExistence type="predicted"/>
<gene>
    <name evidence="2" type="ORF">MUK42_20963</name>
</gene>
<sequence>MACPCGASKEEAEDWISSAEGLKQILVSKGLHSSPSRLLLIFLSFQNPSYLAFVPSPTCPISVKVPIPSASGFSTPVRGHETLECFGSVIFPVLGVKAAMAAVGEWEMVVIAEGGGEAMVTDKVADGSIEGLNPNNLFQDSDARKSDDKSKVHSDPNHVSIYSIVQHLLILLATKLSTRRFGAFTDMTNLQLVTPFCLMEKKASLLGDAIKNLQALQDKMKILEDQAAKRSAGAAVLIAFKTCFGTQIVEELPTTTKDAVKMIRAFLLSLASVAECTRQEAGFSLWPSSRESVLS</sequence>
<feature type="compositionally biased region" description="Basic and acidic residues" evidence="1">
    <location>
        <begin position="141"/>
        <end position="154"/>
    </location>
</feature>
<protein>
    <submittedName>
        <fullName evidence="2">Uncharacterized protein</fullName>
    </submittedName>
</protein>
<dbReference type="EMBL" id="CP097507">
    <property type="protein sequence ID" value="URE05313.1"/>
    <property type="molecule type" value="Genomic_DNA"/>
</dbReference>
<evidence type="ECO:0000313" key="2">
    <source>
        <dbReference type="EMBL" id="URE05313.1"/>
    </source>
</evidence>
<evidence type="ECO:0000256" key="1">
    <source>
        <dbReference type="SAM" id="MobiDB-lite"/>
    </source>
</evidence>
<reference evidence="2" key="1">
    <citation type="submission" date="2022-05" db="EMBL/GenBank/DDBJ databases">
        <title>The Musa troglodytarum L. genome provides insights into the mechanism of non-climacteric behaviour and enrichment of carotenoids.</title>
        <authorList>
            <person name="Wang J."/>
        </authorList>
    </citation>
    <scope>NUCLEOTIDE SEQUENCE</scope>
    <source>
        <tissue evidence="2">Leaf</tissue>
    </source>
</reference>
<keyword evidence="3" id="KW-1185">Reference proteome</keyword>
<evidence type="ECO:0000313" key="3">
    <source>
        <dbReference type="Proteomes" id="UP001055439"/>
    </source>
</evidence>